<reference evidence="1 2" key="1">
    <citation type="submission" date="2013-01" db="EMBL/GenBank/DDBJ databases">
        <authorList>
            <person name="Harkins D.M."/>
            <person name="Durkin A.S."/>
            <person name="Brinkac L.M."/>
            <person name="Haft D.H."/>
            <person name="Selengut J.D."/>
            <person name="Sanka R."/>
            <person name="DePew J."/>
            <person name="Purushe J."/>
            <person name="Hospenthal D.R."/>
            <person name="Murray C.K."/>
            <person name="Pimentel G."/>
            <person name="Wasfy M."/>
            <person name="Vinetz J.M."/>
            <person name="Sutton G.G."/>
            <person name="Nierman W.C."/>
            <person name="Fouts D.E."/>
        </authorList>
    </citation>
    <scope>NUCLEOTIDE SEQUENCE [LARGE SCALE GENOMIC DNA]</scope>
    <source>
        <strain evidence="1 2">2006001855</strain>
    </source>
</reference>
<evidence type="ECO:0000313" key="1">
    <source>
        <dbReference type="EMBL" id="EMM72845.1"/>
    </source>
</evidence>
<dbReference type="Proteomes" id="UP000012101">
    <property type="component" value="Unassembled WGS sequence"/>
</dbReference>
<proteinExistence type="predicted"/>
<evidence type="ECO:0000313" key="2">
    <source>
        <dbReference type="Proteomes" id="UP000012101"/>
    </source>
</evidence>
<dbReference type="AlphaFoldDB" id="M6FKA1"/>
<dbReference type="EMBL" id="AFJM02000036">
    <property type="protein sequence ID" value="EMM72845.1"/>
    <property type="molecule type" value="Genomic_DNA"/>
</dbReference>
<comment type="caution">
    <text evidence="1">The sequence shown here is derived from an EMBL/GenBank/DDBJ whole genome shotgun (WGS) entry which is preliminary data.</text>
</comment>
<gene>
    <name evidence="1" type="ORF">LEP1GSC038_3532</name>
</gene>
<accession>M6FKA1</accession>
<sequence length="52" mass="5928">MFLLFLVNLFSNALGVSKRSDTRAWFGSSRQAVSVSQTAQEIKAFRFTEMRP</sequence>
<name>M6FKA1_9LEPT</name>
<organism evidence="1 2">
    <name type="scientific">Leptospira weilii str. 2006001855</name>
    <dbReference type="NCBI Taxonomy" id="996804"/>
    <lineage>
        <taxon>Bacteria</taxon>
        <taxon>Pseudomonadati</taxon>
        <taxon>Spirochaetota</taxon>
        <taxon>Spirochaetia</taxon>
        <taxon>Leptospirales</taxon>
        <taxon>Leptospiraceae</taxon>
        <taxon>Leptospira</taxon>
    </lineage>
</organism>
<protein>
    <submittedName>
        <fullName evidence="1">Uncharacterized protein</fullName>
    </submittedName>
</protein>